<dbReference type="PROSITE" id="PS50054">
    <property type="entry name" value="TYR_PHOSPHATASE_DUAL"/>
    <property type="match status" value="1"/>
</dbReference>
<sequence>MLRIALYFFLQQHYLMSYLNLEKAAIIQALCAVRYAKEEKVPCQIEEGLYLGSVGAALNKQALKNLNITHILIVAKSLNPPFPNDFIYKKIDVLDSPDTNLEEYFDECFNFIDEAKRAGGNVLVHCFAGRSRSVTIVIAYLMKTHHISLSRALELVRRKRPHVAPNEGFMIQLKNFEKSLGVTQDPNSQISASS</sequence>
<dbReference type="GO" id="GO:0043409">
    <property type="term" value="P:negative regulation of MAPK cascade"/>
    <property type="evidence" value="ECO:0007669"/>
    <property type="project" value="TreeGrafter"/>
</dbReference>
<dbReference type="AlphaFoldDB" id="A0A6V7PFG5"/>
<evidence type="ECO:0000256" key="4">
    <source>
        <dbReference type="ARBA" id="ARBA00022490"/>
    </source>
</evidence>
<comment type="catalytic activity">
    <reaction evidence="9">
        <text>O-phospho-L-threonyl-[protein] + H2O = L-threonyl-[protein] + phosphate</text>
        <dbReference type="Rhea" id="RHEA:47004"/>
        <dbReference type="Rhea" id="RHEA-COMP:11060"/>
        <dbReference type="Rhea" id="RHEA-COMP:11605"/>
        <dbReference type="ChEBI" id="CHEBI:15377"/>
        <dbReference type="ChEBI" id="CHEBI:30013"/>
        <dbReference type="ChEBI" id="CHEBI:43474"/>
        <dbReference type="ChEBI" id="CHEBI:61977"/>
        <dbReference type="EC" id="3.1.3.16"/>
    </reaction>
</comment>
<evidence type="ECO:0000313" key="13">
    <source>
        <dbReference type="EMBL" id="CAD1829622.1"/>
    </source>
</evidence>
<comment type="subcellular location">
    <subcellularLocation>
        <location evidence="2">Cytoplasm</location>
    </subcellularLocation>
    <subcellularLocation>
        <location evidence="1">Nucleus</location>
    </subcellularLocation>
</comment>
<evidence type="ECO:0000259" key="11">
    <source>
        <dbReference type="PROSITE" id="PS50054"/>
    </source>
</evidence>
<keyword evidence="4" id="KW-0963">Cytoplasm</keyword>
<dbReference type="SMART" id="SM00195">
    <property type="entry name" value="DSPc"/>
    <property type="match status" value="1"/>
</dbReference>
<dbReference type="InterPro" id="IPR000340">
    <property type="entry name" value="Dual-sp_phosphatase_cat-dom"/>
</dbReference>
<evidence type="ECO:0000256" key="10">
    <source>
        <dbReference type="ARBA" id="ARBA00051722"/>
    </source>
</evidence>
<organism evidence="13">
    <name type="scientific">Ananas comosus var. bracteatus</name>
    <name type="common">red pineapple</name>
    <dbReference type="NCBI Taxonomy" id="296719"/>
    <lineage>
        <taxon>Eukaryota</taxon>
        <taxon>Viridiplantae</taxon>
        <taxon>Streptophyta</taxon>
        <taxon>Embryophyta</taxon>
        <taxon>Tracheophyta</taxon>
        <taxon>Spermatophyta</taxon>
        <taxon>Magnoliopsida</taxon>
        <taxon>Liliopsida</taxon>
        <taxon>Poales</taxon>
        <taxon>Bromeliaceae</taxon>
        <taxon>Bromelioideae</taxon>
        <taxon>Ananas</taxon>
    </lineage>
</organism>
<feature type="domain" description="Tyrosine-protein phosphatase" evidence="11">
    <location>
        <begin position="41"/>
        <end position="182"/>
    </location>
</feature>
<keyword evidence="6" id="KW-0904">Protein phosphatase</keyword>
<dbReference type="InterPro" id="IPR020422">
    <property type="entry name" value="TYR_PHOSPHATASE_DUAL_dom"/>
</dbReference>
<proteinExistence type="inferred from homology"/>
<evidence type="ECO:0008006" key="14">
    <source>
        <dbReference type="Google" id="ProtNLM"/>
    </source>
</evidence>
<keyword evidence="7" id="KW-0539">Nucleus</keyword>
<dbReference type="Pfam" id="PF00782">
    <property type="entry name" value="DSPc"/>
    <property type="match status" value="1"/>
</dbReference>
<dbReference type="FunFam" id="3.90.190.10:FF:000056">
    <property type="entry name" value="Dual specificity phosphatase 12"/>
    <property type="match status" value="1"/>
</dbReference>
<evidence type="ECO:0000256" key="7">
    <source>
        <dbReference type="ARBA" id="ARBA00023242"/>
    </source>
</evidence>
<dbReference type="InterPro" id="IPR000387">
    <property type="entry name" value="Tyr_Pase_dom"/>
</dbReference>
<dbReference type="EMBL" id="LR862130">
    <property type="protein sequence ID" value="CAD1829622.1"/>
    <property type="molecule type" value="Genomic_DNA"/>
</dbReference>
<dbReference type="GO" id="GO:0033550">
    <property type="term" value="F:MAP kinase tyrosine phosphatase activity"/>
    <property type="evidence" value="ECO:0007669"/>
    <property type="project" value="TreeGrafter"/>
</dbReference>
<evidence type="ECO:0000256" key="2">
    <source>
        <dbReference type="ARBA" id="ARBA00004496"/>
    </source>
</evidence>
<dbReference type="GO" id="GO:0017017">
    <property type="term" value="F:MAP kinase tyrosine/serine/threonine phosphatase activity"/>
    <property type="evidence" value="ECO:0007669"/>
    <property type="project" value="TreeGrafter"/>
</dbReference>
<dbReference type="PANTHER" id="PTHR10159">
    <property type="entry name" value="DUAL SPECIFICITY PROTEIN PHOSPHATASE"/>
    <property type="match status" value="1"/>
</dbReference>
<dbReference type="InterPro" id="IPR029021">
    <property type="entry name" value="Prot-tyrosine_phosphatase-like"/>
</dbReference>
<evidence type="ECO:0000256" key="5">
    <source>
        <dbReference type="ARBA" id="ARBA00022801"/>
    </source>
</evidence>
<protein>
    <recommendedName>
        <fullName evidence="14">Dual specificity protein phosphatase 1-like</fullName>
    </recommendedName>
</protein>
<dbReference type="CDD" id="cd14498">
    <property type="entry name" value="DSP"/>
    <property type="match status" value="1"/>
</dbReference>
<dbReference type="GO" id="GO:0004722">
    <property type="term" value="F:protein serine/threonine phosphatase activity"/>
    <property type="evidence" value="ECO:0007669"/>
    <property type="project" value="UniProtKB-EC"/>
</dbReference>
<evidence type="ECO:0000259" key="12">
    <source>
        <dbReference type="PROSITE" id="PS50056"/>
    </source>
</evidence>
<name>A0A6V7PFG5_ANACO</name>
<gene>
    <name evidence="13" type="ORF">CB5_LOCUS12833</name>
</gene>
<comment type="catalytic activity">
    <reaction evidence="10">
        <text>O-phospho-L-tyrosyl-[protein] + H2O = L-tyrosyl-[protein] + phosphate</text>
        <dbReference type="Rhea" id="RHEA:10684"/>
        <dbReference type="Rhea" id="RHEA-COMP:10136"/>
        <dbReference type="Rhea" id="RHEA-COMP:20101"/>
        <dbReference type="ChEBI" id="CHEBI:15377"/>
        <dbReference type="ChEBI" id="CHEBI:43474"/>
        <dbReference type="ChEBI" id="CHEBI:46858"/>
        <dbReference type="ChEBI" id="CHEBI:61978"/>
        <dbReference type="EC" id="3.1.3.48"/>
    </reaction>
</comment>
<dbReference type="PRINTS" id="PR01908">
    <property type="entry name" value="ADSPHPHTASE"/>
</dbReference>
<evidence type="ECO:0000256" key="8">
    <source>
        <dbReference type="ARBA" id="ARBA00047761"/>
    </source>
</evidence>
<dbReference type="PROSITE" id="PS50056">
    <property type="entry name" value="TYR_PHOSPHATASE_2"/>
    <property type="match status" value="1"/>
</dbReference>
<evidence type="ECO:0000256" key="6">
    <source>
        <dbReference type="ARBA" id="ARBA00022912"/>
    </source>
</evidence>
<dbReference type="PANTHER" id="PTHR10159:SF511">
    <property type="entry name" value="DUAL SPECIFICITY PROTEIN PHOSPHATASE 1"/>
    <property type="match status" value="1"/>
</dbReference>
<dbReference type="Gene3D" id="3.90.190.10">
    <property type="entry name" value="Protein tyrosine phosphatase superfamily"/>
    <property type="match status" value="1"/>
</dbReference>
<comment type="catalytic activity">
    <reaction evidence="8">
        <text>O-phospho-L-seryl-[protein] + H2O = L-seryl-[protein] + phosphate</text>
        <dbReference type="Rhea" id="RHEA:20629"/>
        <dbReference type="Rhea" id="RHEA-COMP:9863"/>
        <dbReference type="Rhea" id="RHEA-COMP:11604"/>
        <dbReference type="ChEBI" id="CHEBI:15377"/>
        <dbReference type="ChEBI" id="CHEBI:29999"/>
        <dbReference type="ChEBI" id="CHEBI:43474"/>
        <dbReference type="ChEBI" id="CHEBI:83421"/>
        <dbReference type="EC" id="3.1.3.16"/>
    </reaction>
</comment>
<dbReference type="GO" id="GO:0005737">
    <property type="term" value="C:cytoplasm"/>
    <property type="evidence" value="ECO:0007669"/>
    <property type="project" value="UniProtKB-SubCell"/>
</dbReference>
<feature type="domain" description="Tyrosine specific protein phosphatases" evidence="12">
    <location>
        <begin position="102"/>
        <end position="171"/>
    </location>
</feature>
<comment type="similarity">
    <text evidence="3">Belongs to the protein-tyrosine phosphatase family. Non-receptor class dual specificity subfamily.</text>
</comment>
<evidence type="ECO:0000256" key="9">
    <source>
        <dbReference type="ARBA" id="ARBA00048336"/>
    </source>
</evidence>
<dbReference type="GO" id="GO:0008330">
    <property type="term" value="F:protein tyrosine/threonine phosphatase activity"/>
    <property type="evidence" value="ECO:0007669"/>
    <property type="project" value="TreeGrafter"/>
</dbReference>
<reference evidence="13" key="1">
    <citation type="submission" date="2020-07" db="EMBL/GenBank/DDBJ databases">
        <authorList>
            <person name="Lin J."/>
        </authorList>
    </citation>
    <scope>NUCLEOTIDE SEQUENCE</scope>
</reference>
<accession>A0A6V7PFG5</accession>
<dbReference type="SUPFAM" id="SSF52799">
    <property type="entry name" value="(Phosphotyrosine protein) phosphatases II"/>
    <property type="match status" value="1"/>
</dbReference>
<keyword evidence="5" id="KW-0378">Hydrolase</keyword>
<evidence type="ECO:0000256" key="1">
    <source>
        <dbReference type="ARBA" id="ARBA00004123"/>
    </source>
</evidence>
<evidence type="ECO:0000256" key="3">
    <source>
        <dbReference type="ARBA" id="ARBA00008601"/>
    </source>
</evidence>
<dbReference type="GO" id="GO:0005634">
    <property type="term" value="C:nucleus"/>
    <property type="evidence" value="ECO:0007669"/>
    <property type="project" value="UniProtKB-SubCell"/>
</dbReference>